<dbReference type="CDD" id="cd02808">
    <property type="entry name" value="GltS_FMN"/>
    <property type="match status" value="1"/>
</dbReference>
<reference evidence="4 5" key="1">
    <citation type="submission" date="2024-09" db="EMBL/GenBank/DDBJ databases">
        <authorList>
            <person name="Sun Q."/>
            <person name="Mori K."/>
        </authorList>
    </citation>
    <scope>NUCLEOTIDE SEQUENCE [LARGE SCALE GENOMIC DNA]</scope>
    <source>
        <strain evidence="4 5">CCM 7957</strain>
    </source>
</reference>
<protein>
    <submittedName>
        <fullName evidence="4">FMN-binding glutamate synthase family protein</fullName>
    </submittedName>
</protein>
<dbReference type="InterPro" id="IPR013785">
    <property type="entry name" value="Aldolase_TIM"/>
</dbReference>
<dbReference type="EMBL" id="JBHLWV010000012">
    <property type="protein sequence ID" value="MFC0314105.1"/>
    <property type="molecule type" value="Genomic_DNA"/>
</dbReference>
<dbReference type="PIRSF" id="PIRSF500060">
    <property type="entry name" value="UCP500060"/>
    <property type="match status" value="1"/>
</dbReference>
<dbReference type="InterPro" id="IPR027283">
    <property type="entry name" value="YerD"/>
</dbReference>
<comment type="similarity">
    <text evidence="1 2">Belongs to the glutamate synthase family.</text>
</comment>
<name>A0ABV6H5D8_9ACTN</name>
<evidence type="ECO:0000256" key="2">
    <source>
        <dbReference type="PIRNR" id="PIRNR006429"/>
    </source>
</evidence>
<dbReference type="RefSeq" id="WP_382361522.1">
    <property type="nucleotide sequence ID" value="NZ_JBHLWV010000012.1"/>
</dbReference>
<dbReference type="SUPFAM" id="SSF51395">
    <property type="entry name" value="FMN-linked oxidoreductases"/>
    <property type="match status" value="1"/>
</dbReference>
<gene>
    <name evidence="4" type="ORF">ACFFJD_04455</name>
</gene>
<evidence type="ECO:0000259" key="3">
    <source>
        <dbReference type="Pfam" id="PF01645"/>
    </source>
</evidence>
<accession>A0ABV6H5D8</accession>
<evidence type="ECO:0000256" key="1">
    <source>
        <dbReference type="ARBA" id="ARBA00009716"/>
    </source>
</evidence>
<dbReference type="PIRSF" id="PIRSF006429">
    <property type="entry name" value="GOGAT_lg_2"/>
    <property type="match status" value="1"/>
</dbReference>
<sequence>MARWLSILAFWILSGASFALVFLVSPWWLFLTVPLLLIAVVGTYDLLQKRHSILRNYPVLGHFRFLLEFIRPEIQQYFIERDYDGRPFDRTNRTAVYERAKNVKDVDPFGTELDVYRPDYEFVRHSIAAHPAPDADPRVRVGGPDCTQPYDMALFNVSAMSFGALSANAILALNGGAAKGGFIHDTGEGGLSRYHLEPGGDLIWEIGTGYFGCRTADGHFDPDVFAQKVQAPSIKCVSIKLSQGAKPGLGGVMPGAKVTQEIAEMRGVPAGKTVVSPPSHNRFHTPEGLCEFLAQLRTLSGGKPVGFKLCVGSRSEFLGICKAMLTTGVVPDFIIVDGAEGGTGAAPVEFEDHVGMPLTEGLMTVHNALVGVGLRDRIRIGASGKVTDGFDIVKRMIQGADFTLAARAMMMAVGCIQAQECHTNKCPVGVATQDAKRSRALDVADKTERVYNLQRHVVSNAKQFVASMGLRGFEELHPSMLMRTVAPNRSQSYAQIYEWLRPGELLTEPPTSWADDWNAARADSFVLTADAIGDTAGRAATHPHMTSTANPLAV</sequence>
<dbReference type="InterPro" id="IPR024188">
    <property type="entry name" value="GltB"/>
</dbReference>
<evidence type="ECO:0000313" key="4">
    <source>
        <dbReference type="EMBL" id="MFC0314105.1"/>
    </source>
</evidence>
<organism evidence="4 5">
    <name type="scientific">Gordonia phosphorivorans</name>
    <dbReference type="NCBI Taxonomy" id="1056982"/>
    <lineage>
        <taxon>Bacteria</taxon>
        <taxon>Bacillati</taxon>
        <taxon>Actinomycetota</taxon>
        <taxon>Actinomycetes</taxon>
        <taxon>Mycobacteriales</taxon>
        <taxon>Gordoniaceae</taxon>
        <taxon>Gordonia</taxon>
    </lineage>
</organism>
<dbReference type="PANTHER" id="PTHR43819:SF1">
    <property type="entry name" value="ARCHAEAL-TYPE GLUTAMATE SYNTHASE [NADPH]"/>
    <property type="match status" value="1"/>
</dbReference>
<feature type="domain" description="Glutamate synthase" evidence="3">
    <location>
        <begin position="154"/>
        <end position="470"/>
    </location>
</feature>
<dbReference type="Proteomes" id="UP001589783">
    <property type="component" value="Unassembled WGS sequence"/>
</dbReference>
<dbReference type="Pfam" id="PF01645">
    <property type="entry name" value="Glu_synthase"/>
    <property type="match status" value="1"/>
</dbReference>
<keyword evidence="5" id="KW-1185">Reference proteome</keyword>
<comment type="caution">
    <text evidence="4">The sequence shown here is derived from an EMBL/GenBank/DDBJ whole genome shotgun (WGS) entry which is preliminary data.</text>
</comment>
<evidence type="ECO:0000313" key="5">
    <source>
        <dbReference type="Proteomes" id="UP001589783"/>
    </source>
</evidence>
<dbReference type="PANTHER" id="PTHR43819">
    <property type="entry name" value="ARCHAEAL-TYPE GLUTAMATE SYNTHASE [NADPH]"/>
    <property type="match status" value="1"/>
</dbReference>
<dbReference type="Gene3D" id="3.20.20.70">
    <property type="entry name" value="Aldolase class I"/>
    <property type="match status" value="1"/>
</dbReference>
<proteinExistence type="inferred from homology"/>
<dbReference type="InterPro" id="IPR002932">
    <property type="entry name" value="Glu_synthdom"/>
</dbReference>